<organism evidence="2 3">
    <name type="scientific">Tetrabaena socialis</name>
    <dbReference type="NCBI Taxonomy" id="47790"/>
    <lineage>
        <taxon>Eukaryota</taxon>
        <taxon>Viridiplantae</taxon>
        <taxon>Chlorophyta</taxon>
        <taxon>core chlorophytes</taxon>
        <taxon>Chlorophyceae</taxon>
        <taxon>CS clade</taxon>
        <taxon>Chlamydomonadales</taxon>
        <taxon>Tetrabaenaceae</taxon>
        <taxon>Tetrabaena</taxon>
    </lineage>
</organism>
<name>A0A2J7ZXJ4_9CHLO</name>
<gene>
    <name evidence="2" type="ORF">TSOC_008815</name>
</gene>
<feature type="region of interest" description="Disordered" evidence="1">
    <location>
        <begin position="24"/>
        <end position="90"/>
    </location>
</feature>
<dbReference type="OrthoDB" id="545233at2759"/>
<comment type="caution">
    <text evidence="2">The sequence shown here is derived from an EMBL/GenBank/DDBJ whole genome shotgun (WGS) entry which is preliminary data.</text>
</comment>
<accession>A0A2J7ZXJ4</accession>
<keyword evidence="3" id="KW-1185">Reference proteome</keyword>
<evidence type="ECO:0000313" key="2">
    <source>
        <dbReference type="EMBL" id="PNH04976.1"/>
    </source>
</evidence>
<dbReference type="EMBL" id="PGGS01000345">
    <property type="protein sequence ID" value="PNH04976.1"/>
    <property type="molecule type" value="Genomic_DNA"/>
</dbReference>
<evidence type="ECO:0000313" key="3">
    <source>
        <dbReference type="Proteomes" id="UP000236333"/>
    </source>
</evidence>
<dbReference type="Proteomes" id="UP000236333">
    <property type="component" value="Unassembled WGS sequence"/>
</dbReference>
<protein>
    <submittedName>
        <fullName evidence="2">Uncharacterized protein</fullName>
    </submittedName>
</protein>
<reference evidence="2 3" key="1">
    <citation type="journal article" date="2017" name="Mol. Biol. Evol.">
        <title>The 4-celled Tetrabaena socialis nuclear genome reveals the essential components for genetic control of cell number at the origin of multicellularity in the volvocine lineage.</title>
        <authorList>
            <person name="Featherston J."/>
            <person name="Arakaki Y."/>
            <person name="Hanschen E.R."/>
            <person name="Ferris P.J."/>
            <person name="Michod R.E."/>
            <person name="Olson B.J.S.C."/>
            <person name="Nozaki H."/>
            <person name="Durand P.M."/>
        </authorList>
    </citation>
    <scope>NUCLEOTIDE SEQUENCE [LARGE SCALE GENOMIC DNA]</scope>
    <source>
        <strain evidence="2 3">NIES-571</strain>
    </source>
</reference>
<feature type="compositionally biased region" description="Low complexity" evidence="1">
    <location>
        <begin position="55"/>
        <end position="78"/>
    </location>
</feature>
<evidence type="ECO:0000256" key="1">
    <source>
        <dbReference type="SAM" id="MobiDB-lite"/>
    </source>
</evidence>
<sequence>MLCPQRPPPMKRERSHSLESAFSVQEVANHAGSSAGGTQVLSSSSDPDDEDECGAAGPAPGASTAAAPSAPAMPTAAAVPSGSGDRSDRDKEWAALTTWLRMNLHHPRTAKREVLFVGKHVEGRGWNFFLNPALTWADVSPETKMRLRTLPQETELAFMHKYPGKPGRDWVKKAQKYRPPGCSVTYSVPLADMIYSLTSIYYQFEGRPGTGASTAARAAAAAAVQPSASEDAAPPSTA</sequence>
<proteinExistence type="predicted"/>
<dbReference type="AlphaFoldDB" id="A0A2J7ZXJ4"/>